<evidence type="ECO:0000313" key="3">
    <source>
        <dbReference type="Proteomes" id="UP000734854"/>
    </source>
</evidence>
<proteinExistence type="predicted"/>
<dbReference type="Pfam" id="PF02992">
    <property type="entry name" value="Transposase_21"/>
    <property type="match status" value="1"/>
</dbReference>
<dbReference type="PANTHER" id="PTHR10775">
    <property type="entry name" value="OS08G0208400 PROTEIN"/>
    <property type="match status" value="1"/>
</dbReference>
<reference evidence="2 3" key="1">
    <citation type="submission" date="2020-08" db="EMBL/GenBank/DDBJ databases">
        <title>Plant Genome Project.</title>
        <authorList>
            <person name="Zhang R.-G."/>
        </authorList>
    </citation>
    <scope>NUCLEOTIDE SEQUENCE [LARGE SCALE GENOMIC DNA]</scope>
    <source>
        <tissue evidence="2">Rhizome</tissue>
    </source>
</reference>
<dbReference type="PANTHER" id="PTHR10775:SF182">
    <property type="entry name" value="TRANSPOSON, EN_SPM-LIKE, TRANSPOSASE-ASSOCIATED DOMAIN PROTEIN-RELATED"/>
    <property type="match status" value="1"/>
</dbReference>
<name>A0A8J5HNV4_ZINOF</name>
<accession>A0A8J5HNV4</accession>
<dbReference type="Proteomes" id="UP000734854">
    <property type="component" value="Unassembled WGS sequence"/>
</dbReference>
<feature type="region of interest" description="Disordered" evidence="1">
    <location>
        <begin position="240"/>
        <end position="298"/>
    </location>
</feature>
<sequence length="429" mass="50197">MVQEMLYNAFGIHEGSTSNENYIGASTSHTPMESNVKDFYRLIEEGKQQLYTGCTEFSKLSFLVELFQLKVNGKWSDKSFTALLDFLRRVLPSEAQVPKSFYEAKKLISSLGLHYEKIHACPNDCMIYWGRNENEQACKVCNLPRWKNLQKSSRRSYKGGKKRLEVKIPAKVFWYFPLKPRLQRLFMSSKTSENMQWHFKKRVSDGNLRHPADSRAWKEFDERHYEFASDPRNVRLGLAANGFNPFKNQSTSHSRGVDHENESQDTTSHSPLELQNEEVNEQDENEIMSLSQTQKRKRGKTIMRDIHALHPDHMLVVKFNERRQPYGDLQPTLANYIRTIARNGVVLPLSFLDWRKMPTNRLNDAWKLVTARFCISNCHRRVIMQMMGATWRRWRTEMKATSYDSNTPLEELVAIQPIPHGLTLQTWEI</sequence>
<comment type="caution">
    <text evidence="2">The sequence shown here is derived from an EMBL/GenBank/DDBJ whole genome shotgun (WGS) entry which is preliminary data.</text>
</comment>
<evidence type="ECO:0000256" key="1">
    <source>
        <dbReference type="SAM" id="MobiDB-lite"/>
    </source>
</evidence>
<feature type="compositionally biased region" description="Acidic residues" evidence="1">
    <location>
        <begin position="275"/>
        <end position="286"/>
    </location>
</feature>
<dbReference type="AlphaFoldDB" id="A0A8J5HNV4"/>
<dbReference type="EMBL" id="JACMSC010000003">
    <property type="protein sequence ID" value="KAG6527843.1"/>
    <property type="molecule type" value="Genomic_DNA"/>
</dbReference>
<keyword evidence="3" id="KW-1185">Reference proteome</keyword>
<organism evidence="2 3">
    <name type="scientific">Zingiber officinale</name>
    <name type="common">Ginger</name>
    <name type="synonym">Amomum zingiber</name>
    <dbReference type="NCBI Taxonomy" id="94328"/>
    <lineage>
        <taxon>Eukaryota</taxon>
        <taxon>Viridiplantae</taxon>
        <taxon>Streptophyta</taxon>
        <taxon>Embryophyta</taxon>
        <taxon>Tracheophyta</taxon>
        <taxon>Spermatophyta</taxon>
        <taxon>Magnoliopsida</taxon>
        <taxon>Liliopsida</taxon>
        <taxon>Zingiberales</taxon>
        <taxon>Zingiberaceae</taxon>
        <taxon>Zingiber</taxon>
    </lineage>
</organism>
<protein>
    <submittedName>
        <fullName evidence="2">Uncharacterized protein</fullName>
    </submittedName>
</protein>
<dbReference type="InterPro" id="IPR004242">
    <property type="entry name" value="Transposase_21"/>
</dbReference>
<gene>
    <name evidence="2" type="ORF">ZIOFF_009977</name>
</gene>
<evidence type="ECO:0000313" key="2">
    <source>
        <dbReference type="EMBL" id="KAG6527843.1"/>
    </source>
</evidence>